<evidence type="ECO:0000313" key="2">
    <source>
        <dbReference type="Proteomes" id="UP000014500"/>
    </source>
</evidence>
<reference evidence="1" key="2">
    <citation type="submission" date="2015-02" db="UniProtKB">
        <authorList>
            <consortium name="EnsemblMetazoa"/>
        </authorList>
    </citation>
    <scope>IDENTIFICATION</scope>
</reference>
<dbReference type="EMBL" id="JH431849">
    <property type="status" value="NOT_ANNOTATED_CDS"/>
    <property type="molecule type" value="Genomic_DNA"/>
</dbReference>
<reference evidence="2" key="1">
    <citation type="submission" date="2011-05" db="EMBL/GenBank/DDBJ databases">
        <authorList>
            <person name="Richards S.R."/>
            <person name="Qu J."/>
            <person name="Jiang H."/>
            <person name="Jhangiani S.N."/>
            <person name="Agravi P."/>
            <person name="Goodspeed R."/>
            <person name="Gross S."/>
            <person name="Mandapat C."/>
            <person name="Jackson L."/>
            <person name="Mathew T."/>
            <person name="Pu L."/>
            <person name="Thornton R."/>
            <person name="Saada N."/>
            <person name="Wilczek-Boney K.B."/>
            <person name="Lee S."/>
            <person name="Kovar C."/>
            <person name="Wu Y."/>
            <person name="Scherer S.E."/>
            <person name="Worley K.C."/>
            <person name="Muzny D.M."/>
            <person name="Gibbs R."/>
        </authorList>
    </citation>
    <scope>NUCLEOTIDE SEQUENCE</scope>
    <source>
        <strain evidence="2">Brora</strain>
    </source>
</reference>
<dbReference type="EnsemblMetazoa" id="SMAR008642-RA">
    <property type="protein sequence ID" value="SMAR008642-PA"/>
    <property type="gene ID" value="SMAR008642"/>
</dbReference>
<accession>T1J4U6</accession>
<dbReference type="HOGENOM" id="CLU_2944618_0_0_1"/>
<name>T1J4U6_STRMM</name>
<protein>
    <submittedName>
        <fullName evidence="1">Uncharacterized protein</fullName>
    </submittedName>
</protein>
<evidence type="ECO:0000313" key="1">
    <source>
        <dbReference type="EnsemblMetazoa" id="SMAR008642-PA"/>
    </source>
</evidence>
<organism evidence="1 2">
    <name type="scientific">Strigamia maritima</name>
    <name type="common">European centipede</name>
    <name type="synonym">Geophilus maritimus</name>
    <dbReference type="NCBI Taxonomy" id="126957"/>
    <lineage>
        <taxon>Eukaryota</taxon>
        <taxon>Metazoa</taxon>
        <taxon>Ecdysozoa</taxon>
        <taxon>Arthropoda</taxon>
        <taxon>Myriapoda</taxon>
        <taxon>Chilopoda</taxon>
        <taxon>Pleurostigmophora</taxon>
        <taxon>Geophilomorpha</taxon>
        <taxon>Linotaeniidae</taxon>
        <taxon>Strigamia</taxon>
    </lineage>
</organism>
<dbReference type="AlphaFoldDB" id="T1J4U6"/>
<proteinExistence type="predicted"/>
<keyword evidence="2" id="KW-1185">Reference proteome</keyword>
<dbReference type="Proteomes" id="UP000014500">
    <property type="component" value="Unassembled WGS sequence"/>
</dbReference>
<sequence length="60" mass="6911">MSKNQVYTVLTREIVSVAFTESEDLCCQELIRNCCTNWDNTSNTTELIMPSIADMENQEF</sequence>